<proteinExistence type="inferred from homology"/>
<dbReference type="PANTHER" id="PTHR30050:SF4">
    <property type="entry name" value="ATP-BINDING PROTEIN RV3427C IN INSERTION SEQUENCE-RELATED"/>
    <property type="match status" value="1"/>
</dbReference>
<evidence type="ECO:0000256" key="3">
    <source>
        <dbReference type="ARBA" id="ARBA00022840"/>
    </source>
</evidence>
<dbReference type="Pfam" id="PF01695">
    <property type="entry name" value="IstB_IS21"/>
    <property type="match status" value="1"/>
</dbReference>
<dbReference type="GO" id="GO:0006260">
    <property type="term" value="P:DNA replication"/>
    <property type="evidence" value="ECO:0007669"/>
    <property type="project" value="TreeGrafter"/>
</dbReference>
<comment type="caution">
    <text evidence="5">The sequence shown here is derived from an EMBL/GenBank/DDBJ whole genome shotgun (WGS) entry which is preliminary data.</text>
</comment>
<dbReference type="PANTHER" id="PTHR30050">
    <property type="entry name" value="CHROMOSOMAL REPLICATION INITIATOR PROTEIN DNAA"/>
    <property type="match status" value="1"/>
</dbReference>
<dbReference type="OrthoDB" id="9773429at2"/>
<dbReference type="AlphaFoldDB" id="A0A3E0VSA3"/>
<evidence type="ECO:0000259" key="4">
    <source>
        <dbReference type="SMART" id="SM00382"/>
    </source>
</evidence>
<dbReference type="SMART" id="SM00382">
    <property type="entry name" value="AAA"/>
    <property type="match status" value="1"/>
</dbReference>
<dbReference type="Gene3D" id="3.40.50.300">
    <property type="entry name" value="P-loop containing nucleotide triphosphate hydrolases"/>
    <property type="match status" value="1"/>
</dbReference>
<evidence type="ECO:0000313" key="5">
    <source>
        <dbReference type="EMBL" id="RFA11747.1"/>
    </source>
</evidence>
<dbReference type="NCBIfam" id="NF038214">
    <property type="entry name" value="IS21_help_AAA"/>
    <property type="match status" value="1"/>
</dbReference>
<dbReference type="EMBL" id="NBXB01000057">
    <property type="protein sequence ID" value="RFA11747.1"/>
    <property type="molecule type" value="Genomic_DNA"/>
</dbReference>
<sequence length="264" mass="29155">MAAVTVSGKELASTIAYLARVLKTPTIGRVWEELGDTARDAGWSHEEYLATVLQRQVADREAHGTSLRIGGAHFPHVKTLDEFNLDHQPSLRRDILAHLSTTTWIAKAENVVLLGPPGVGKTHLAIGLGVKAIQAGYPVLFDTATGWVARLKTALAAGRLEQELKRLRRYKLLIIDEIGYLAFDHDAANLFFQLVAARYEQGAILVTSNMPFGRWGEIFSDDIVAAAMIDRLVHHAEVITLTGDSYRTRSRREILKREQPAATA</sequence>
<accession>A0A3E0VSA3</accession>
<dbReference type="GO" id="GO:0005524">
    <property type="term" value="F:ATP binding"/>
    <property type="evidence" value="ECO:0007669"/>
    <property type="project" value="UniProtKB-KW"/>
</dbReference>
<organism evidence="5 6">
    <name type="scientific">Subtercola boreus</name>
    <dbReference type="NCBI Taxonomy" id="120213"/>
    <lineage>
        <taxon>Bacteria</taxon>
        <taxon>Bacillati</taxon>
        <taxon>Actinomycetota</taxon>
        <taxon>Actinomycetes</taxon>
        <taxon>Micrococcales</taxon>
        <taxon>Microbacteriaceae</taxon>
        <taxon>Subtercola</taxon>
    </lineage>
</organism>
<gene>
    <name evidence="5" type="ORF">B7R22_17995</name>
</gene>
<dbReference type="InterPro" id="IPR027417">
    <property type="entry name" value="P-loop_NTPase"/>
</dbReference>
<dbReference type="NCBIfam" id="NF005098">
    <property type="entry name" value="PRK06526.1"/>
    <property type="match status" value="1"/>
</dbReference>
<reference evidence="5 6" key="1">
    <citation type="submission" date="2017-04" db="EMBL/GenBank/DDBJ databases">
        <title>Comparative genome analysis of Subtercola boreus.</title>
        <authorList>
            <person name="Cho Y.-J."/>
            <person name="Cho A."/>
            <person name="Kim O.-S."/>
            <person name="Lee J.-I."/>
        </authorList>
    </citation>
    <scope>NUCLEOTIDE SEQUENCE [LARGE SCALE GENOMIC DNA]</scope>
    <source>
        <strain evidence="5 6">P27479</strain>
    </source>
</reference>
<dbReference type="Proteomes" id="UP000256541">
    <property type="component" value="Unassembled WGS sequence"/>
</dbReference>
<dbReference type="InterPro" id="IPR047661">
    <property type="entry name" value="IstB"/>
</dbReference>
<dbReference type="SUPFAM" id="SSF52540">
    <property type="entry name" value="P-loop containing nucleoside triphosphate hydrolases"/>
    <property type="match status" value="1"/>
</dbReference>
<evidence type="ECO:0000256" key="2">
    <source>
        <dbReference type="ARBA" id="ARBA00022741"/>
    </source>
</evidence>
<protein>
    <recommendedName>
        <fullName evidence="4">AAA+ ATPase domain-containing protein</fullName>
    </recommendedName>
</protein>
<dbReference type="InterPro" id="IPR003593">
    <property type="entry name" value="AAA+_ATPase"/>
</dbReference>
<name>A0A3E0VSA3_9MICO</name>
<evidence type="ECO:0000313" key="6">
    <source>
        <dbReference type="Proteomes" id="UP000256541"/>
    </source>
</evidence>
<dbReference type="InterPro" id="IPR028350">
    <property type="entry name" value="DNAC/IstB-like"/>
</dbReference>
<keyword evidence="2" id="KW-0547">Nucleotide-binding</keyword>
<dbReference type="InterPro" id="IPR002611">
    <property type="entry name" value="IstB_ATP-bd"/>
</dbReference>
<dbReference type="CDD" id="cd00009">
    <property type="entry name" value="AAA"/>
    <property type="match status" value="1"/>
</dbReference>
<comment type="similarity">
    <text evidence="1">Belongs to the IS21/IS1162 putative ATP-binding protein family.</text>
</comment>
<dbReference type="PIRSF" id="PIRSF003073">
    <property type="entry name" value="DNAC_TnpB_IstB"/>
    <property type="match status" value="1"/>
</dbReference>
<keyword evidence="3" id="KW-0067">ATP-binding</keyword>
<feature type="domain" description="AAA+ ATPase" evidence="4">
    <location>
        <begin position="107"/>
        <end position="240"/>
    </location>
</feature>
<evidence type="ECO:0000256" key="1">
    <source>
        <dbReference type="ARBA" id="ARBA00008059"/>
    </source>
</evidence>
<dbReference type="RefSeq" id="WP_116413095.1">
    <property type="nucleotide sequence ID" value="NZ_NBXB01000057.1"/>
</dbReference>